<dbReference type="Pfam" id="PF17667">
    <property type="entry name" value="Pkinase_fungal"/>
    <property type="match status" value="1"/>
</dbReference>
<dbReference type="AlphaFoldDB" id="A0A0C2YVX0"/>
<dbReference type="EMBL" id="KN822170">
    <property type="protein sequence ID" value="KIM53783.1"/>
    <property type="molecule type" value="Genomic_DNA"/>
</dbReference>
<keyword evidence="4" id="KW-1185">Reference proteome</keyword>
<dbReference type="PANTHER" id="PTHR38248">
    <property type="entry name" value="FUNK1 6"/>
    <property type="match status" value="1"/>
</dbReference>
<feature type="compositionally biased region" description="Basic residues" evidence="1">
    <location>
        <begin position="347"/>
        <end position="356"/>
    </location>
</feature>
<dbReference type="InterPro" id="IPR040976">
    <property type="entry name" value="Pkinase_fungal"/>
</dbReference>
<protein>
    <recommendedName>
        <fullName evidence="2">Fungal-type protein kinase domain-containing protein</fullName>
    </recommendedName>
</protein>
<reference evidence="4" key="2">
    <citation type="submission" date="2015-01" db="EMBL/GenBank/DDBJ databases">
        <title>Evolutionary Origins and Diversification of the Mycorrhizal Mutualists.</title>
        <authorList>
            <consortium name="DOE Joint Genome Institute"/>
            <consortium name="Mycorrhizal Genomics Consortium"/>
            <person name="Kohler A."/>
            <person name="Kuo A."/>
            <person name="Nagy L.G."/>
            <person name="Floudas D."/>
            <person name="Copeland A."/>
            <person name="Barry K.W."/>
            <person name="Cichocki N."/>
            <person name="Veneault-Fourrey C."/>
            <person name="LaButti K."/>
            <person name="Lindquist E.A."/>
            <person name="Lipzen A."/>
            <person name="Lundell T."/>
            <person name="Morin E."/>
            <person name="Murat C."/>
            <person name="Riley R."/>
            <person name="Ohm R."/>
            <person name="Sun H."/>
            <person name="Tunlid A."/>
            <person name="Henrissat B."/>
            <person name="Grigoriev I.V."/>
            <person name="Hibbett D.S."/>
            <person name="Martin F."/>
        </authorList>
    </citation>
    <scope>NUCLEOTIDE SEQUENCE [LARGE SCALE GENOMIC DNA]</scope>
    <source>
        <strain evidence="4">Foug A</strain>
    </source>
</reference>
<organism evidence="3 4">
    <name type="scientific">Scleroderma citrinum Foug A</name>
    <dbReference type="NCBI Taxonomy" id="1036808"/>
    <lineage>
        <taxon>Eukaryota</taxon>
        <taxon>Fungi</taxon>
        <taxon>Dikarya</taxon>
        <taxon>Basidiomycota</taxon>
        <taxon>Agaricomycotina</taxon>
        <taxon>Agaricomycetes</taxon>
        <taxon>Agaricomycetidae</taxon>
        <taxon>Boletales</taxon>
        <taxon>Sclerodermatineae</taxon>
        <taxon>Sclerodermataceae</taxon>
        <taxon>Scleroderma</taxon>
    </lineage>
</organism>
<evidence type="ECO:0000256" key="1">
    <source>
        <dbReference type="SAM" id="MobiDB-lite"/>
    </source>
</evidence>
<reference evidence="3 4" key="1">
    <citation type="submission" date="2014-04" db="EMBL/GenBank/DDBJ databases">
        <authorList>
            <consortium name="DOE Joint Genome Institute"/>
            <person name="Kuo A."/>
            <person name="Kohler A."/>
            <person name="Nagy L.G."/>
            <person name="Floudas D."/>
            <person name="Copeland A."/>
            <person name="Barry K.W."/>
            <person name="Cichocki N."/>
            <person name="Veneault-Fourrey C."/>
            <person name="LaButti K."/>
            <person name="Lindquist E.A."/>
            <person name="Lipzen A."/>
            <person name="Lundell T."/>
            <person name="Morin E."/>
            <person name="Murat C."/>
            <person name="Sun H."/>
            <person name="Tunlid A."/>
            <person name="Henrissat B."/>
            <person name="Grigoriev I.V."/>
            <person name="Hibbett D.S."/>
            <person name="Martin F."/>
            <person name="Nordberg H.P."/>
            <person name="Cantor M.N."/>
            <person name="Hua S.X."/>
        </authorList>
    </citation>
    <scope>NUCLEOTIDE SEQUENCE [LARGE SCALE GENOMIC DNA]</scope>
    <source>
        <strain evidence="3 4">Foug A</strain>
    </source>
</reference>
<evidence type="ECO:0000259" key="2">
    <source>
        <dbReference type="Pfam" id="PF17667"/>
    </source>
</evidence>
<gene>
    <name evidence="3" type="ORF">SCLCIDRAFT_138142</name>
</gene>
<dbReference type="STRING" id="1036808.A0A0C2YVX0"/>
<dbReference type="HOGENOM" id="CLU_066702_0_0_1"/>
<feature type="region of interest" description="Disordered" evidence="1">
    <location>
        <begin position="336"/>
        <end position="356"/>
    </location>
</feature>
<feature type="domain" description="Fungal-type protein kinase" evidence="2">
    <location>
        <begin position="43"/>
        <end position="196"/>
    </location>
</feature>
<sequence length="356" mass="40490">MMVRVEGVRSVHELVDSWMVEIRPGVVDVTSRYRSEECQASMKAIRTHVRTVMSPRGRPVTKFRTKRELVQCMRDVLSVLIETVKIGVLHRDVSPFNSLIEDREDGVQGMLIDWEFAVEITITQLYTDVKQGTIPFLSISLLGQISEALQQKSSKHKRIYKEGRAASIHIGGGHDFRVQHVPADDAESLFYVLIWILVLYDGPLGWERQDFDFESSILGRWSEGAIQNLESVRNSKVTFIVDPKPAVLSKYVSPYFSDLVPLAEQWWQIFRHTFNSEQLVNLDSLLEVTDKFLGTMLQEDPPEITNERLTMQAEKNSLRLPPSSVEGVTVAGRKRGVRSMGDLPHSKLSKRLKGVV</sequence>
<name>A0A0C2YVX0_9AGAM</name>
<dbReference type="InParanoid" id="A0A0C2YVX0"/>
<dbReference type="SUPFAM" id="SSF56112">
    <property type="entry name" value="Protein kinase-like (PK-like)"/>
    <property type="match status" value="1"/>
</dbReference>
<proteinExistence type="predicted"/>
<accession>A0A0C2YVX0</accession>
<dbReference type="Gene3D" id="1.10.510.10">
    <property type="entry name" value="Transferase(Phosphotransferase) domain 1"/>
    <property type="match status" value="1"/>
</dbReference>
<dbReference type="Proteomes" id="UP000053989">
    <property type="component" value="Unassembled WGS sequence"/>
</dbReference>
<evidence type="ECO:0000313" key="4">
    <source>
        <dbReference type="Proteomes" id="UP000053989"/>
    </source>
</evidence>
<dbReference type="PANTHER" id="PTHR38248:SF2">
    <property type="entry name" value="FUNK1 11"/>
    <property type="match status" value="1"/>
</dbReference>
<evidence type="ECO:0000313" key="3">
    <source>
        <dbReference type="EMBL" id="KIM53783.1"/>
    </source>
</evidence>
<dbReference type="InterPro" id="IPR011009">
    <property type="entry name" value="Kinase-like_dom_sf"/>
</dbReference>
<dbReference type="OrthoDB" id="5569250at2759"/>